<dbReference type="Pfam" id="PF00875">
    <property type="entry name" value="DNA_photolyase"/>
    <property type="match status" value="1"/>
</dbReference>
<dbReference type="InterPro" id="IPR018394">
    <property type="entry name" value="DNA_photolyase_1_CS_C"/>
</dbReference>
<dbReference type="Gene3D" id="1.10.579.10">
    <property type="entry name" value="DNA Cyclobutane Dipyrimidine Photolyase, subunit A, domain 3"/>
    <property type="match status" value="1"/>
</dbReference>
<keyword evidence="3 6" id="KW-0285">Flavoprotein</keyword>
<feature type="region of interest" description="Disordered" evidence="8">
    <location>
        <begin position="622"/>
        <end position="650"/>
    </location>
</feature>
<dbReference type="RefSeq" id="XP_051442521.1">
    <property type="nucleotide sequence ID" value="XM_051590816.1"/>
</dbReference>
<dbReference type="InterPro" id="IPR002081">
    <property type="entry name" value="Cryptochrome/DNA_photolyase_1"/>
</dbReference>
<evidence type="ECO:0000256" key="8">
    <source>
        <dbReference type="SAM" id="MobiDB-lite"/>
    </source>
</evidence>
<evidence type="ECO:0000313" key="11">
    <source>
        <dbReference type="Proteomes" id="UP001206595"/>
    </source>
</evidence>
<dbReference type="InterPro" id="IPR036134">
    <property type="entry name" value="Crypto/Photolyase_FAD-like_sf"/>
</dbReference>
<name>A0AAD5HB16_UMBRA</name>
<dbReference type="Pfam" id="PF03441">
    <property type="entry name" value="FAD_binding_7"/>
    <property type="match status" value="1"/>
</dbReference>
<reference evidence="10" key="1">
    <citation type="submission" date="2021-06" db="EMBL/GenBank/DDBJ databases">
        <authorList>
            <consortium name="DOE Joint Genome Institute"/>
            <person name="Mondo S.J."/>
            <person name="Amses K.R."/>
            <person name="Simmons D.R."/>
            <person name="Longcore J.E."/>
            <person name="Seto K."/>
            <person name="Alves G.H."/>
            <person name="Bonds A.E."/>
            <person name="Quandt C.A."/>
            <person name="Davis W.J."/>
            <person name="Chang Y."/>
            <person name="Letcher P.M."/>
            <person name="Powell M.J."/>
            <person name="Kuo A."/>
            <person name="Labutti K."/>
            <person name="Pangilinan J."/>
            <person name="Andreopoulos W."/>
            <person name="Tritt A."/>
            <person name="Riley R."/>
            <person name="Hundley H."/>
            <person name="Johnson J."/>
            <person name="Lipzen A."/>
            <person name="Barry K."/>
            <person name="Berbee M.L."/>
            <person name="Buchler N.E."/>
            <person name="Grigoriev I.V."/>
            <person name="Spatafora J.W."/>
            <person name="Stajich J.E."/>
            <person name="James T.Y."/>
        </authorList>
    </citation>
    <scope>NUCLEOTIDE SEQUENCE</scope>
    <source>
        <strain evidence="10">AG</strain>
    </source>
</reference>
<dbReference type="GeneID" id="75916159"/>
<evidence type="ECO:0000256" key="1">
    <source>
        <dbReference type="ARBA" id="ARBA00001932"/>
    </source>
</evidence>
<evidence type="ECO:0000256" key="3">
    <source>
        <dbReference type="ARBA" id="ARBA00022630"/>
    </source>
</evidence>
<feature type="binding site" evidence="6">
    <location>
        <begin position="378"/>
        <end position="382"/>
    </location>
    <ligand>
        <name>FAD</name>
        <dbReference type="ChEBI" id="CHEBI:57692"/>
    </ligand>
</feature>
<dbReference type="GO" id="GO:0003677">
    <property type="term" value="F:DNA binding"/>
    <property type="evidence" value="ECO:0007669"/>
    <property type="project" value="TreeGrafter"/>
</dbReference>
<dbReference type="PANTHER" id="PTHR11455">
    <property type="entry name" value="CRYPTOCHROME"/>
    <property type="match status" value="1"/>
</dbReference>
<sequence>MFKNHASANKLFNRFTITRLFQSTRYPFFLSRLIIFTIRSLLKVYNKLYPLNVLVMSPHKANQPTDRSKKRSQSPPSSPKRRKISQNDSMADAVTKPSNGKNNMLVWFRSDLRTKDNPALAHALQKAQDQHESEPGRRKALVIALFVLSPSEFRSHDVGAVKVDFILRNLATLSEILWESYRIPLLVKTSSSAADVIKDMHQLCNAYSVSDLFANQEYEIDESRRDAKLIKSLPNDHVEFHLHQDQCVVPPGVLKSKSSNLTYTVYSPFKRMWFDVVKKSKDKYLTLARPLSDFPSPMNSVADLESLSIAHPDAIPDVLKGFELEAEKKKHLEELWPAGEVNALQNLDKFCSGAGKHESPGITAYNDARNYPNLENGTSRLSPYLAVGALTTKQCIVKAMEANGGKLDTGSSGIVTWIQELIWRDFYRNVLVGFPRVCMSKPFKLETMNIQWLFEDDVFQSWCYGKTGYPIVDAGMRQLQKTGWMHNRVRMIVASFLTKHLLHNWQHGEKFFANSLIDGDFASNNGGWQWVASTGTDAQPYFRIFNPYTQSEKFDPDGVYIKRWVPELAGLKTSAAIHNPHSVLSAKELVKLGYREKPIVDHKVARERAIAAFKLVLGKGGPVPKPKSNQGYGNHDYEEKETKGGAPKTKALESYFKDKIKSEN</sequence>
<dbReference type="EMBL" id="MU620940">
    <property type="protein sequence ID" value="KAI8577517.1"/>
    <property type="molecule type" value="Genomic_DNA"/>
</dbReference>
<dbReference type="InterPro" id="IPR014729">
    <property type="entry name" value="Rossmann-like_a/b/a_fold"/>
</dbReference>
<dbReference type="GO" id="GO:0071949">
    <property type="term" value="F:FAD binding"/>
    <property type="evidence" value="ECO:0007669"/>
    <property type="project" value="TreeGrafter"/>
</dbReference>
<feature type="region of interest" description="Disordered" evidence="8">
    <location>
        <begin position="59"/>
        <end position="98"/>
    </location>
</feature>
<dbReference type="GO" id="GO:0005737">
    <property type="term" value="C:cytoplasm"/>
    <property type="evidence" value="ECO:0007669"/>
    <property type="project" value="TreeGrafter"/>
</dbReference>
<evidence type="ECO:0000259" key="9">
    <source>
        <dbReference type="PROSITE" id="PS51645"/>
    </source>
</evidence>
<dbReference type="PANTHER" id="PTHR11455:SF18">
    <property type="entry name" value="SI:CH1073-390K14.1"/>
    <property type="match status" value="1"/>
</dbReference>
<evidence type="ECO:0000256" key="5">
    <source>
        <dbReference type="ARBA" id="ARBA00022991"/>
    </source>
</evidence>
<evidence type="ECO:0000256" key="6">
    <source>
        <dbReference type="PIRSR" id="PIRSR602081-1"/>
    </source>
</evidence>
<keyword evidence="5" id="KW-0157">Chromophore</keyword>
<dbReference type="PROSITE" id="PS00691">
    <property type="entry name" value="DNA_PHOTOLYASES_1_2"/>
    <property type="match status" value="1"/>
</dbReference>
<dbReference type="PROSITE" id="PS00394">
    <property type="entry name" value="DNA_PHOTOLYASES_1_1"/>
    <property type="match status" value="1"/>
</dbReference>
<dbReference type="FunFam" id="1.10.579.10:FF:000003">
    <property type="entry name" value="Deoxyribodipyrimidine photo-lyase"/>
    <property type="match status" value="1"/>
</dbReference>
<evidence type="ECO:0000256" key="7">
    <source>
        <dbReference type="PIRSR" id="PIRSR602081-2"/>
    </source>
</evidence>
<gene>
    <name evidence="10" type="ORF">K450DRAFT_252061</name>
</gene>
<dbReference type="InterPro" id="IPR036155">
    <property type="entry name" value="Crypto/Photolyase_N_sf"/>
</dbReference>
<dbReference type="Proteomes" id="UP001206595">
    <property type="component" value="Unassembled WGS sequence"/>
</dbReference>
<dbReference type="Gene3D" id="3.40.50.620">
    <property type="entry name" value="HUPs"/>
    <property type="match status" value="1"/>
</dbReference>
<dbReference type="SUPFAM" id="SSF52425">
    <property type="entry name" value="Cryptochrome/photolyase, N-terminal domain"/>
    <property type="match status" value="1"/>
</dbReference>
<dbReference type="SUPFAM" id="SSF48173">
    <property type="entry name" value="Cryptochrome/photolyase FAD-binding domain"/>
    <property type="match status" value="1"/>
</dbReference>
<feature type="binding site" evidence="6">
    <location>
        <begin position="518"/>
        <end position="520"/>
    </location>
    <ligand>
        <name>FAD</name>
        <dbReference type="ChEBI" id="CHEBI:57692"/>
    </ligand>
</feature>
<keyword evidence="4 6" id="KW-0274">FAD</keyword>
<dbReference type="Gene3D" id="1.25.40.80">
    <property type="match status" value="1"/>
</dbReference>
<dbReference type="GO" id="GO:0006950">
    <property type="term" value="P:response to stress"/>
    <property type="evidence" value="ECO:0007669"/>
    <property type="project" value="UniProtKB-ARBA"/>
</dbReference>
<dbReference type="GO" id="GO:0032922">
    <property type="term" value="P:circadian regulation of gene expression"/>
    <property type="evidence" value="ECO:0007669"/>
    <property type="project" value="TreeGrafter"/>
</dbReference>
<comment type="cofactor">
    <cofactor evidence="1">
        <name>(6R)-5,10-methylene-5,6,7,8-tetrahydrofolate</name>
        <dbReference type="ChEBI" id="CHEBI:15636"/>
    </cofactor>
</comment>
<organism evidence="10 11">
    <name type="scientific">Umbelopsis ramanniana AG</name>
    <dbReference type="NCBI Taxonomy" id="1314678"/>
    <lineage>
        <taxon>Eukaryota</taxon>
        <taxon>Fungi</taxon>
        <taxon>Fungi incertae sedis</taxon>
        <taxon>Mucoromycota</taxon>
        <taxon>Mucoromycotina</taxon>
        <taxon>Umbelopsidomycetes</taxon>
        <taxon>Umbelopsidales</taxon>
        <taxon>Umbelopsidaceae</taxon>
        <taxon>Umbelopsis</taxon>
    </lineage>
</organism>
<dbReference type="PROSITE" id="PS51645">
    <property type="entry name" value="PHR_CRY_ALPHA_BETA"/>
    <property type="match status" value="1"/>
</dbReference>
<feature type="domain" description="Photolyase/cryptochrome alpha/beta" evidence="9">
    <location>
        <begin position="102"/>
        <end position="248"/>
    </location>
</feature>
<dbReference type="PRINTS" id="PR00147">
    <property type="entry name" value="DNAPHOTLYASE"/>
</dbReference>
<feature type="site" description="Electron transfer via tryptophanyl radical" evidence="7">
    <location>
        <position position="452"/>
    </location>
</feature>
<comment type="caution">
    <text evidence="10">The sequence shown here is derived from an EMBL/GenBank/DDBJ whole genome shotgun (WGS) entry which is preliminary data.</text>
</comment>
<feature type="site" description="Electron transfer via tryptophanyl radical" evidence="7">
    <location>
        <position position="505"/>
    </location>
</feature>
<evidence type="ECO:0000313" key="10">
    <source>
        <dbReference type="EMBL" id="KAI8577517.1"/>
    </source>
</evidence>
<proteinExistence type="inferred from homology"/>
<feature type="binding site" evidence="6">
    <location>
        <begin position="420"/>
        <end position="427"/>
    </location>
    <ligand>
        <name>FAD</name>
        <dbReference type="ChEBI" id="CHEBI:57692"/>
    </ligand>
</feature>
<dbReference type="GO" id="GO:0003904">
    <property type="term" value="F:deoxyribodipyrimidine photo-lyase activity"/>
    <property type="evidence" value="ECO:0007669"/>
    <property type="project" value="TreeGrafter"/>
</dbReference>
<protein>
    <recommendedName>
        <fullName evidence="9">Photolyase/cryptochrome alpha/beta domain-containing protein</fullName>
    </recommendedName>
</protein>
<evidence type="ECO:0000256" key="4">
    <source>
        <dbReference type="ARBA" id="ARBA00022827"/>
    </source>
</evidence>
<comment type="similarity">
    <text evidence="2">Belongs to the DNA photolyase class-1 family.</text>
</comment>
<accession>A0AAD5HB16</accession>
<dbReference type="GO" id="GO:0006139">
    <property type="term" value="P:nucleobase-containing compound metabolic process"/>
    <property type="evidence" value="ECO:0007669"/>
    <property type="project" value="UniProtKB-ARBA"/>
</dbReference>
<reference evidence="10" key="2">
    <citation type="journal article" date="2022" name="Proc. Natl. Acad. Sci. U.S.A.">
        <title>Diploid-dominant life cycles characterize the early evolution of Fungi.</title>
        <authorList>
            <person name="Amses K.R."/>
            <person name="Simmons D.R."/>
            <person name="Longcore J.E."/>
            <person name="Mondo S.J."/>
            <person name="Seto K."/>
            <person name="Jeronimo G.H."/>
            <person name="Bonds A.E."/>
            <person name="Quandt C.A."/>
            <person name="Davis W.J."/>
            <person name="Chang Y."/>
            <person name="Federici B.A."/>
            <person name="Kuo A."/>
            <person name="LaButti K."/>
            <person name="Pangilinan J."/>
            <person name="Andreopoulos W."/>
            <person name="Tritt A."/>
            <person name="Riley R."/>
            <person name="Hundley H."/>
            <person name="Johnson J."/>
            <person name="Lipzen A."/>
            <person name="Barry K."/>
            <person name="Lang B.F."/>
            <person name="Cuomo C.A."/>
            <person name="Buchler N.E."/>
            <person name="Grigoriev I.V."/>
            <person name="Spatafora J.W."/>
            <person name="Stajich J.E."/>
            <person name="James T.Y."/>
        </authorList>
    </citation>
    <scope>NUCLEOTIDE SEQUENCE</scope>
    <source>
        <strain evidence="10">AG</strain>
    </source>
</reference>
<dbReference type="InterPro" id="IPR005101">
    <property type="entry name" value="Cryptochr/Photolyase_FAD-bd"/>
</dbReference>
<feature type="binding site" evidence="6">
    <location>
        <position position="417"/>
    </location>
    <ligand>
        <name>FAD</name>
        <dbReference type="ChEBI" id="CHEBI:57692"/>
    </ligand>
</feature>
<evidence type="ECO:0000256" key="2">
    <source>
        <dbReference type="ARBA" id="ARBA00005862"/>
    </source>
</evidence>
<feature type="site" description="Electron transfer via tryptophanyl radical" evidence="7">
    <location>
        <position position="528"/>
    </location>
</feature>
<keyword evidence="11" id="KW-1185">Reference proteome</keyword>
<dbReference type="GO" id="GO:0005634">
    <property type="term" value="C:nucleus"/>
    <property type="evidence" value="ECO:0007669"/>
    <property type="project" value="TreeGrafter"/>
</dbReference>
<dbReference type="AlphaFoldDB" id="A0AAD5HB16"/>
<dbReference type="InterPro" id="IPR006050">
    <property type="entry name" value="DNA_photolyase_N"/>
</dbReference>
<feature type="binding site" evidence="6">
    <location>
        <position position="365"/>
    </location>
    <ligand>
        <name>FAD</name>
        <dbReference type="ChEBI" id="CHEBI:57692"/>
    </ligand>
</feature>
<comment type="cofactor">
    <cofactor evidence="6">
        <name>FAD</name>
        <dbReference type="ChEBI" id="CHEBI:57692"/>
    </cofactor>
    <text evidence="6">Binds 1 FAD per subunit.</text>
</comment>
<dbReference type="GO" id="GO:0043153">
    <property type="term" value="P:entrainment of circadian clock by photoperiod"/>
    <property type="evidence" value="ECO:0007669"/>
    <property type="project" value="TreeGrafter"/>
</dbReference>